<organism evidence="2 3">
    <name type="scientific">Saguinus oedipus</name>
    <name type="common">Cotton-top tamarin</name>
    <name type="synonym">Oedipomidas oedipus</name>
    <dbReference type="NCBI Taxonomy" id="9490"/>
    <lineage>
        <taxon>Eukaryota</taxon>
        <taxon>Metazoa</taxon>
        <taxon>Chordata</taxon>
        <taxon>Craniata</taxon>
        <taxon>Vertebrata</taxon>
        <taxon>Euteleostomi</taxon>
        <taxon>Mammalia</taxon>
        <taxon>Eutheria</taxon>
        <taxon>Euarchontoglires</taxon>
        <taxon>Primates</taxon>
        <taxon>Haplorrhini</taxon>
        <taxon>Platyrrhini</taxon>
        <taxon>Cebidae</taxon>
        <taxon>Callitrichinae</taxon>
        <taxon>Saguinus</taxon>
    </lineage>
</organism>
<evidence type="ECO:0000313" key="2">
    <source>
        <dbReference type="EMBL" id="KAK2093341.1"/>
    </source>
</evidence>
<sequence length="116" mass="12312">MPGGGPRGASRRSWFGNGHVALGAPLDSSRGRRASPVGWAGLGVVVTRWPHSAASARARLASWSLCPSSFAPGAEGHRPTLLTPRVVLAGPRWRAERRSDGAESQLEKEHLGKVEE</sequence>
<protein>
    <submittedName>
        <fullName evidence="2">Uncharacterized protein</fullName>
    </submittedName>
</protein>
<evidence type="ECO:0000256" key="1">
    <source>
        <dbReference type="SAM" id="MobiDB-lite"/>
    </source>
</evidence>
<gene>
    <name evidence="2" type="ORF">P7K49_029870</name>
</gene>
<feature type="region of interest" description="Disordered" evidence="1">
    <location>
        <begin position="92"/>
        <end position="116"/>
    </location>
</feature>
<keyword evidence="3" id="KW-1185">Reference proteome</keyword>
<dbReference type="Proteomes" id="UP001266305">
    <property type="component" value="Unassembled WGS sequence"/>
</dbReference>
<comment type="caution">
    <text evidence="2">The sequence shown here is derived from an EMBL/GenBank/DDBJ whole genome shotgun (WGS) entry which is preliminary data.</text>
</comment>
<dbReference type="EMBL" id="JASSZA010000015">
    <property type="protein sequence ID" value="KAK2093341.1"/>
    <property type="molecule type" value="Genomic_DNA"/>
</dbReference>
<evidence type="ECO:0000313" key="3">
    <source>
        <dbReference type="Proteomes" id="UP001266305"/>
    </source>
</evidence>
<feature type="compositionally biased region" description="Basic and acidic residues" evidence="1">
    <location>
        <begin position="93"/>
        <end position="116"/>
    </location>
</feature>
<reference evidence="2 3" key="1">
    <citation type="submission" date="2023-05" db="EMBL/GenBank/DDBJ databases">
        <title>B98-5 Cell Line De Novo Hybrid Assembly: An Optical Mapping Approach.</title>
        <authorList>
            <person name="Kananen K."/>
            <person name="Auerbach J.A."/>
            <person name="Kautto E."/>
            <person name="Blachly J.S."/>
        </authorList>
    </citation>
    <scope>NUCLEOTIDE SEQUENCE [LARGE SCALE GENOMIC DNA]</scope>
    <source>
        <strain evidence="2">B95-8</strain>
        <tissue evidence="2">Cell line</tissue>
    </source>
</reference>
<proteinExistence type="predicted"/>
<accession>A0ABQ9U8G0</accession>
<name>A0ABQ9U8G0_SAGOE</name>